<keyword evidence="1" id="KW-0472">Membrane</keyword>
<proteinExistence type="predicted"/>
<keyword evidence="1" id="KW-1133">Transmembrane helix</keyword>
<dbReference type="InterPro" id="IPR019284">
    <property type="entry name" value="RP532"/>
</dbReference>
<evidence type="ECO:0000313" key="3">
    <source>
        <dbReference type="Proteomes" id="UP000321040"/>
    </source>
</evidence>
<protein>
    <recommendedName>
        <fullName evidence="4">DUF2335 domain-containing protein</fullName>
    </recommendedName>
</protein>
<accession>A0ABQ0XPB8</accession>
<evidence type="ECO:0000256" key="1">
    <source>
        <dbReference type="SAM" id="Phobius"/>
    </source>
</evidence>
<reference evidence="2 3" key="1">
    <citation type="submission" date="2019-07" db="EMBL/GenBank/DDBJ databases">
        <title>Whole genome shotgun sequence of Staphylococcus kloosii NBRC 109624.</title>
        <authorList>
            <person name="Hosoyama A."/>
            <person name="Uohara A."/>
            <person name="Ohji S."/>
            <person name="Ichikawa N."/>
        </authorList>
    </citation>
    <scope>NUCLEOTIDE SEQUENCE [LARGE SCALE GENOMIC DNA]</scope>
    <source>
        <strain evidence="2 3">NBRC 109624</strain>
    </source>
</reference>
<dbReference type="EMBL" id="BKAQ01000026">
    <property type="protein sequence ID" value="GEP83261.1"/>
    <property type="molecule type" value="Genomic_DNA"/>
</dbReference>
<comment type="caution">
    <text evidence="2">The sequence shown here is derived from an EMBL/GenBank/DDBJ whole genome shotgun (WGS) entry which is preliminary data.</text>
</comment>
<name>A0ABQ0XPB8_9STAP</name>
<feature type="transmembrane region" description="Helical" evidence="1">
    <location>
        <begin position="116"/>
        <end position="135"/>
    </location>
</feature>
<keyword evidence="3" id="KW-1185">Reference proteome</keyword>
<feature type="transmembrane region" description="Helical" evidence="1">
    <location>
        <begin position="93"/>
        <end position="110"/>
    </location>
</feature>
<dbReference type="Proteomes" id="UP000321040">
    <property type="component" value="Unassembled WGS sequence"/>
</dbReference>
<dbReference type="Pfam" id="PF10097">
    <property type="entry name" value="DUF2335"/>
    <property type="match status" value="1"/>
</dbReference>
<organism evidence="2 3">
    <name type="scientific">Staphylococcus kloosii</name>
    <dbReference type="NCBI Taxonomy" id="29384"/>
    <lineage>
        <taxon>Bacteria</taxon>
        <taxon>Bacillati</taxon>
        <taxon>Bacillota</taxon>
        <taxon>Bacilli</taxon>
        <taxon>Bacillales</taxon>
        <taxon>Staphylococcaceae</taxon>
        <taxon>Staphylococcus</taxon>
    </lineage>
</organism>
<gene>
    <name evidence="2" type="ORF">SKL01_24390</name>
</gene>
<keyword evidence="1" id="KW-0812">Transmembrane</keyword>
<evidence type="ECO:0008006" key="4">
    <source>
        <dbReference type="Google" id="ProtNLM"/>
    </source>
</evidence>
<sequence>MQNNMSNESSDIEVIEAVKKSDIPEPKKEEVIATMEMYNGPIPHPDILAGFDKLDKGAAKKIIDNGIAESLHRRKMENRLLNRENSMYRINRTLGFILAIVIIGGGFYLILNNHPIIGSIFSSTFSIAVLGLFLGNNNSSNDNK</sequence>
<evidence type="ECO:0000313" key="2">
    <source>
        <dbReference type="EMBL" id="GEP83261.1"/>
    </source>
</evidence>